<evidence type="ECO:0000313" key="4">
    <source>
        <dbReference type="Proteomes" id="UP000717534"/>
    </source>
</evidence>
<feature type="chain" id="PRO_5045326794" evidence="1">
    <location>
        <begin position="26"/>
        <end position="297"/>
    </location>
</feature>
<protein>
    <submittedName>
        <fullName evidence="3">ABC transporter substrate-binding protein</fullName>
    </submittedName>
</protein>
<evidence type="ECO:0000256" key="1">
    <source>
        <dbReference type="SAM" id="SignalP"/>
    </source>
</evidence>
<feature type="domain" description="Fe/B12 periplasmic-binding" evidence="2">
    <location>
        <begin position="46"/>
        <end position="297"/>
    </location>
</feature>
<dbReference type="InterPro" id="IPR050902">
    <property type="entry name" value="ABC_Transporter_SBP"/>
</dbReference>
<comment type="caution">
    <text evidence="3">The sequence shown here is derived from an EMBL/GenBank/DDBJ whole genome shotgun (WGS) entry which is preliminary data.</text>
</comment>
<dbReference type="PROSITE" id="PS50983">
    <property type="entry name" value="FE_B12_PBP"/>
    <property type="match status" value="1"/>
</dbReference>
<organism evidence="3 4">
    <name type="scientific">Desulfotalea psychrophila</name>
    <dbReference type="NCBI Taxonomy" id="84980"/>
    <lineage>
        <taxon>Bacteria</taxon>
        <taxon>Pseudomonadati</taxon>
        <taxon>Thermodesulfobacteriota</taxon>
        <taxon>Desulfobulbia</taxon>
        <taxon>Desulfobulbales</taxon>
        <taxon>Desulfocapsaceae</taxon>
        <taxon>Desulfotalea</taxon>
    </lineage>
</organism>
<evidence type="ECO:0000259" key="2">
    <source>
        <dbReference type="PROSITE" id="PS50983"/>
    </source>
</evidence>
<accession>A0ABS3AW09</accession>
<dbReference type="Pfam" id="PF01497">
    <property type="entry name" value="Peripla_BP_2"/>
    <property type="match status" value="1"/>
</dbReference>
<evidence type="ECO:0000313" key="3">
    <source>
        <dbReference type="EMBL" id="MBN4068958.1"/>
    </source>
</evidence>
<dbReference type="PANTHER" id="PTHR30535">
    <property type="entry name" value="VITAMIN B12-BINDING PROTEIN"/>
    <property type="match status" value="1"/>
</dbReference>
<keyword evidence="1" id="KW-0732">Signal</keyword>
<dbReference type="Proteomes" id="UP000717534">
    <property type="component" value="Unassembled WGS sequence"/>
</dbReference>
<dbReference type="InterPro" id="IPR002491">
    <property type="entry name" value="ABC_transptr_periplasmic_BD"/>
</dbReference>
<name>A0ABS3AW09_9BACT</name>
<dbReference type="Gene3D" id="3.40.50.1980">
    <property type="entry name" value="Nitrogenase molybdenum iron protein domain"/>
    <property type="match status" value="2"/>
</dbReference>
<feature type="signal peptide" evidence="1">
    <location>
        <begin position="1"/>
        <end position="25"/>
    </location>
</feature>
<keyword evidence="4" id="KW-1185">Reference proteome</keyword>
<sequence>MKNCVVCCIVAVCVLLTGIPTPLLAESVVVYDQAGRSVVIQQPVERVVTTFIPATLFALCAGLKDRIVGASTKDGTSSIYEALIDKNNPPTLVGNRSNGLNLETIASLKPDLVIMYGQKDGVRLADRLTALGIPVIVIMPEDFSSMKTALALIGEASGRRKHVDTVIAAMSAIEKGVASRVEGLAAPRVYYATSNLLRTVSGDMLQNEMIRLAGGKNVSEHSKGFFVNISREQLFTWNPEIILCSDRLSSAELDLFSRIFFIGGTSRPGQYKGFSFSCGNILGFSLPPCHGRGVVDE</sequence>
<gene>
    <name evidence="3" type="ORF">JYU06_05505</name>
</gene>
<dbReference type="PANTHER" id="PTHR30535:SF34">
    <property type="entry name" value="MOLYBDATE-BINDING PROTEIN MOLA"/>
    <property type="match status" value="1"/>
</dbReference>
<proteinExistence type="predicted"/>
<dbReference type="EMBL" id="JAFITO010000092">
    <property type="protein sequence ID" value="MBN4068958.1"/>
    <property type="molecule type" value="Genomic_DNA"/>
</dbReference>
<dbReference type="SUPFAM" id="SSF53807">
    <property type="entry name" value="Helical backbone' metal receptor"/>
    <property type="match status" value="1"/>
</dbReference>
<reference evidence="3 4" key="1">
    <citation type="submission" date="2021-02" db="EMBL/GenBank/DDBJ databases">
        <title>Activity-based single-cell genomes from oceanic crustal fluid captures similar information to metagenomic and metatranscriptomic surveys with orders of magnitude less sampling.</title>
        <authorList>
            <person name="D'Angelo T.S."/>
            <person name="Orcutt B.N."/>
        </authorList>
    </citation>
    <scope>NUCLEOTIDE SEQUENCE [LARGE SCALE GENOMIC DNA]</scope>
    <source>
        <strain evidence="3">AH-315-G02</strain>
    </source>
</reference>